<evidence type="ECO:0000313" key="3">
    <source>
        <dbReference type="EMBL" id="KIH91766.1"/>
    </source>
</evidence>
<evidence type="ECO:0000256" key="2">
    <source>
        <dbReference type="SAM" id="Phobius"/>
    </source>
</evidence>
<reference evidence="3 4" key="1">
    <citation type="journal article" date="2014" name="BMC Genomics">
        <title>Comparative genomics of the major fungal agents of human and animal Sporotrichosis: Sporothrix schenckii and Sporothrix brasiliensis.</title>
        <authorList>
            <person name="Teixeira M.M."/>
            <person name="de Almeida L.G."/>
            <person name="Kubitschek-Barreira P."/>
            <person name="Alves F.L."/>
            <person name="Kioshima E.S."/>
            <person name="Abadio A.K."/>
            <person name="Fernandes L."/>
            <person name="Derengowski L.S."/>
            <person name="Ferreira K.S."/>
            <person name="Souza R.C."/>
            <person name="Ruiz J.C."/>
            <person name="de Andrade N.C."/>
            <person name="Paes H.C."/>
            <person name="Nicola A.M."/>
            <person name="Albuquerque P."/>
            <person name="Gerber A.L."/>
            <person name="Martins V.P."/>
            <person name="Peconick L.D."/>
            <person name="Neto A.V."/>
            <person name="Chaucanez C.B."/>
            <person name="Silva P.A."/>
            <person name="Cunha O.L."/>
            <person name="de Oliveira F.F."/>
            <person name="dos Santos T.C."/>
            <person name="Barros A.L."/>
            <person name="Soares M.A."/>
            <person name="de Oliveira L.M."/>
            <person name="Marini M.M."/>
            <person name="Villalobos-Duno H."/>
            <person name="Cunha M.M."/>
            <person name="de Hoog S."/>
            <person name="da Silveira J.F."/>
            <person name="Henrissat B."/>
            <person name="Nino-Vega G.A."/>
            <person name="Cisalpino P.S."/>
            <person name="Mora-Montes H.M."/>
            <person name="Almeida S.R."/>
            <person name="Stajich J.E."/>
            <person name="Lopes-Bezerra L.M."/>
            <person name="Vasconcelos A.T."/>
            <person name="Felipe M.S."/>
        </authorList>
    </citation>
    <scope>NUCLEOTIDE SEQUENCE [LARGE SCALE GENOMIC DNA]</scope>
    <source>
        <strain evidence="3 4">5110</strain>
    </source>
</reference>
<keyword evidence="2" id="KW-0472">Membrane</keyword>
<sequence>MASAGPHEGPEDENWQDTVRLAWLASRRHSFTQNGTKAATDDDDRFRRCWGRNSCSSCLDISACSWCPFSATCVPNDCRIPALAPAWEGDFVCPHWAERWELRTRPLGCQVSTITSLTALVAGSSTLLVALLLWLLVVAVRRLRRAQWSSVRPWLVTAVVRRPDSRSPSGGPGPPERLVDNDQTPLLSDPELTGGMTATSSPSWITMPPPSASVSTSTYSRLIVTRLPSSTPARIPLYRVSRVANSSASGSGAGSAS</sequence>
<dbReference type="VEuPathDB" id="FungiDB:SPBR_01919"/>
<feature type="region of interest" description="Disordered" evidence="1">
    <location>
        <begin position="162"/>
        <end position="215"/>
    </location>
</feature>
<name>A0A0C2IRW7_9PEZI</name>
<dbReference type="HOGENOM" id="CLU_094690_0_0_1"/>
<dbReference type="EMBL" id="AWTV01000007">
    <property type="protein sequence ID" value="KIH91766.1"/>
    <property type="molecule type" value="Genomic_DNA"/>
</dbReference>
<accession>A0A0C2IRW7</accession>
<gene>
    <name evidence="3" type="ORF">SPBR_01919</name>
</gene>
<evidence type="ECO:0000256" key="1">
    <source>
        <dbReference type="SAM" id="MobiDB-lite"/>
    </source>
</evidence>
<evidence type="ECO:0008006" key="5">
    <source>
        <dbReference type="Google" id="ProtNLM"/>
    </source>
</evidence>
<dbReference type="GeneID" id="63675150"/>
<keyword evidence="2" id="KW-0812">Transmembrane</keyword>
<keyword evidence="2" id="KW-1133">Transmembrane helix</keyword>
<comment type="caution">
    <text evidence="3">The sequence shown here is derived from an EMBL/GenBank/DDBJ whole genome shotgun (WGS) entry which is preliminary data.</text>
</comment>
<keyword evidence="4" id="KW-1185">Reference proteome</keyword>
<dbReference type="Proteomes" id="UP000031575">
    <property type="component" value="Unassembled WGS sequence"/>
</dbReference>
<dbReference type="RefSeq" id="XP_040619776.1">
    <property type="nucleotide sequence ID" value="XM_040760229.1"/>
</dbReference>
<dbReference type="OrthoDB" id="5427091at2759"/>
<organism evidence="3 4">
    <name type="scientific">Sporothrix brasiliensis 5110</name>
    <dbReference type="NCBI Taxonomy" id="1398154"/>
    <lineage>
        <taxon>Eukaryota</taxon>
        <taxon>Fungi</taxon>
        <taxon>Dikarya</taxon>
        <taxon>Ascomycota</taxon>
        <taxon>Pezizomycotina</taxon>
        <taxon>Sordariomycetes</taxon>
        <taxon>Sordariomycetidae</taxon>
        <taxon>Ophiostomatales</taxon>
        <taxon>Ophiostomataceae</taxon>
        <taxon>Sporothrix</taxon>
    </lineage>
</organism>
<evidence type="ECO:0000313" key="4">
    <source>
        <dbReference type="Proteomes" id="UP000031575"/>
    </source>
</evidence>
<proteinExistence type="predicted"/>
<dbReference type="AlphaFoldDB" id="A0A0C2IRW7"/>
<protein>
    <recommendedName>
        <fullName evidence="5">PSI domain-containing protein</fullName>
    </recommendedName>
</protein>
<feature type="transmembrane region" description="Helical" evidence="2">
    <location>
        <begin position="117"/>
        <end position="140"/>
    </location>
</feature>